<proteinExistence type="predicted"/>
<reference evidence="3 4" key="1">
    <citation type="journal article" date="2024" name="G3 (Bethesda)">
        <title>Genome assembly of Hibiscus sabdariffa L. provides insights into metabolisms of medicinal natural products.</title>
        <authorList>
            <person name="Kim T."/>
        </authorList>
    </citation>
    <scope>NUCLEOTIDE SEQUENCE [LARGE SCALE GENOMIC DNA]</scope>
    <source>
        <strain evidence="3">TK-2024</strain>
        <tissue evidence="3">Old leaves</tissue>
    </source>
</reference>
<organism evidence="3 4">
    <name type="scientific">Hibiscus sabdariffa</name>
    <name type="common">roselle</name>
    <dbReference type="NCBI Taxonomy" id="183260"/>
    <lineage>
        <taxon>Eukaryota</taxon>
        <taxon>Viridiplantae</taxon>
        <taxon>Streptophyta</taxon>
        <taxon>Embryophyta</taxon>
        <taxon>Tracheophyta</taxon>
        <taxon>Spermatophyta</taxon>
        <taxon>Magnoliopsida</taxon>
        <taxon>eudicotyledons</taxon>
        <taxon>Gunneridae</taxon>
        <taxon>Pentapetalae</taxon>
        <taxon>rosids</taxon>
        <taxon>malvids</taxon>
        <taxon>Malvales</taxon>
        <taxon>Malvaceae</taxon>
        <taxon>Malvoideae</taxon>
        <taxon>Hibiscus</taxon>
    </lineage>
</organism>
<dbReference type="Proteomes" id="UP001396334">
    <property type="component" value="Unassembled WGS sequence"/>
</dbReference>
<feature type="compositionally biased region" description="Basic and acidic residues" evidence="2">
    <location>
        <begin position="38"/>
        <end position="51"/>
    </location>
</feature>
<feature type="region of interest" description="Disordered" evidence="2">
    <location>
        <begin position="20"/>
        <end position="63"/>
    </location>
</feature>
<comment type="caution">
    <text evidence="3">The sequence shown here is derived from an EMBL/GenBank/DDBJ whole genome shotgun (WGS) entry which is preliminary data.</text>
</comment>
<keyword evidence="1" id="KW-0175">Coiled coil</keyword>
<sequence length="178" mass="20553">MATKKEEKSEKIELLEFHELEALLEDNKENEEQASDPSEERESSPSKDKSPWKTVIHQPTSEELRPSQMEFDELREEMSGVLNETIGVQQCEVSSNSFFSKLIILKEENKALREELKVIHKELENMRHEMVLLRKTLAHDGRATTSVSIPISSSVETSKPKSYIRNANDVHNFLWSLE</sequence>
<dbReference type="EMBL" id="JBBPBN010000002">
    <property type="protein sequence ID" value="KAK9045279.1"/>
    <property type="molecule type" value="Genomic_DNA"/>
</dbReference>
<keyword evidence="4" id="KW-1185">Reference proteome</keyword>
<evidence type="ECO:0000256" key="1">
    <source>
        <dbReference type="SAM" id="Coils"/>
    </source>
</evidence>
<feature type="coiled-coil region" evidence="1">
    <location>
        <begin position="102"/>
        <end position="129"/>
    </location>
</feature>
<feature type="compositionally biased region" description="Basic and acidic residues" evidence="2">
    <location>
        <begin position="20"/>
        <end position="31"/>
    </location>
</feature>
<evidence type="ECO:0000313" key="4">
    <source>
        <dbReference type="Proteomes" id="UP001396334"/>
    </source>
</evidence>
<accession>A0ABR2U6N7</accession>
<name>A0ABR2U6N7_9ROSI</name>
<evidence type="ECO:0000313" key="3">
    <source>
        <dbReference type="EMBL" id="KAK9045279.1"/>
    </source>
</evidence>
<gene>
    <name evidence="3" type="ORF">V6N11_059166</name>
</gene>
<evidence type="ECO:0000256" key="2">
    <source>
        <dbReference type="SAM" id="MobiDB-lite"/>
    </source>
</evidence>
<protein>
    <submittedName>
        <fullName evidence="3">Uncharacterized protein</fullName>
    </submittedName>
</protein>